<evidence type="ECO:0000256" key="2">
    <source>
        <dbReference type="ARBA" id="ARBA00022664"/>
    </source>
</evidence>
<sequence length="1232" mass="136254">MHRKSTAPDVHLYNLTLQKTARINQAVHGNFAGTKQQLIVVGRGKILELLKPDSTTGNLTSLCVTEIYGVVRSLQPFRLTGGNKDYLVVGTDSGRITVLEYDTDTNLFKKVHQETFGKSGCRRIVPGQYLAADPKGRAVMIGAFEKQKLVYIFNRDAAAHLTISSPLEAHKSHTIVYDTVGVDVGFDNPIFACLEVDYEEVDEDPTGEARQFLTQSLTFYELDLGLNHVVRKESIPLDEFANKLVSVPGGSDGPGGVLVCSPGRITWRTYGEHEPVAINLPRRDDPLRTDRAPLVTAVTMHKTKRMFFFLVQTEEGDLFKLTMVAEKGEVSGLIIKYFDTVPVANAMCLLRNGLLFVAAEYGNHHLYQIASLGDNEDEPSYLSIDPLDKIHYFRPRDLLNLALVDDQESLHPMIACQLADLHEEETPQLYALCGRGAKSSFRVLRHGLEVSEVAVSELPGNPSAVWSVKRHVDDESDTYLVLSFVDKTLVLGIGETVEEVKDSGFLEEVPTLSASRIGDDSLLQVYPGGIRHIRFDQRVKEWKAPGSTAITNCAVNERQVVITLSSNELVYFELDRAGQLNEYTERIEMTSKVTAMALAPVAEDAFTSQFLALGLEDNTVRVLSLDPSSCLQPLRMQALPGAPSSLCIIEIAGQAGEPGTLQLHIGLANGVVSRSTMDKVTGDLSDSRTRYLGVREVRLFPVRAHGHPAVLALSTRPWIAFTYQGQPRMAPLSYEALEYAHMFCSEQLPEGIVAVAKNTLRILSLQNLGSIFNQSTIPLAYTPRKFFLDEKTAIAVIIEGDQATLTAQEKKARLSGAAKKEEGDDDMMVDDDDDMMVDDDDEASKPNGDAAPSKPPLDVQQFGEPRVEDGRWASQIRVVDAKEGKTLQTVQLAQDEMLTSICKMQFTVSQGFTHVIVGGVRGWDAKKNTFASAFIDTYLFSAPDGSARLTKLDFVHRTEVEAMPCALTPFAGRLIAGVGNIVRIYDMGRKKLLRKCENKHLPSRVVDIEVMGTRVVVADQRESVFFLKYKPTENVLSVFCDDTTPRWCTAMLMVDYSTVCVADKFGNVSVLRCPDDVTDTLQEDPSGAKAFWARGYLNGAPQKLVQVANFYIGEIVQSLHKTTLTPSGTECIAYTTLSGSIGALMPFSHKEDAEFFQTLELHLRQEHPPICGRDHLAFRSAYVPCKSVIDGDLCEEYNMLSASLKSDIADGLERTPQEVAKKLEEFRTRYAF</sequence>
<evidence type="ECO:0000259" key="10">
    <source>
        <dbReference type="Pfam" id="PF23726"/>
    </source>
</evidence>
<dbReference type="Gene3D" id="2.130.10.10">
    <property type="entry name" value="YVTN repeat-like/Quinoprotein amine dehydrogenase"/>
    <property type="match status" value="3"/>
</dbReference>
<dbReference type="InterPro" id="IPR018846">
    <property type="entry name" value="Beta-prop_RSE1/DDB1/CPSF1_1st"/>
</dbReference>
<dbReference type="OMA" id="PRATGHW"/>
<dbReference type="eggNOG" id="KOG1898">
    <property type="taxonomic scope" value="Eukaryota"/>
</dbReference>
<evidence type="ECO:0000256" key="1">
    <source>
        <dbReference type="ARBA" id="ARBA00004123"/>
    </source>
</evidence>
<feature type="compositionally biased region" description="Basic and acidic residues" evidence="7">
    <location>
        <begin position="808"/>
        <end position="822"/>
    </location>
</feature>
<keyword evidence="2" id="KW-0507">mRNA processing</keyword>
<keyword evidence="5" id="KW-0539">Nucleus</keyword>
<feature type="compositionally biased region" description="Acidic residues" evidence="7">
    <location>
        <begin position="823"/>
        <end position="842"/>
    </location>
</feature>
<dbReference type="KEGG" id="sre:PTSG_09575"/>
<evidence type="ECO:0000256" key="6">
    <source>
        <dbReference type="ARBA" id="ARBA00038266"/>
    </source>
</evidence>
<proteinExistence type="inferred from homology"/>
<dbReference type="EMBL" id="GL832980">
    <property type="protein sequence ID" value="EGD77940.1"/>
    <property type="molecule type" value="Genomic_DNA"/>
</dbReference>
<dbReference type="GO" id="GO:0006397">
    <property type="term" value="P:mRNA processing"/>
    <property type="evidence" value="ECO:0007669"/>
    <property type="project" value="UniProtKB-KW"/>
</dbReference>
<dbReference type="Pfam" id="PF10433">
    <property type="entry name" value="Beta-prop_RSE1_1st"/>
    <property type="match status" value="1"/>
</dbReference>
<dbReference type="GO" id="GO:0003676">
    <property type="term" value="F:nucleic acid binding"/>
    <property type="evidence" value="ECO:0007669"/>
    <property type="project" value="InterPro"/>
</dbReference>
<feature type="domain" description="RSE1/DDB1/CPSF1 second beta-propeller" evidence="10">
    <location>
        <begin position="451"/>
        <end position="765"/>
    </location>
</feature>
<keyword evidence="4" id="KW-0508">mRNA splicing</keyword>
<dbReference type="STRING" id="946362.F2ULE1"/>
<gene>
    <name evidence="11" type="ORF">PTSG_09575</name>
</gene>
<comment type="similarity">
    <text evidence="6">Belongs to the RSE1 family.</text>
</comment>
<dbReference type="OrthoDB" id="436637at2759"/>
<dbReference type="GO" id="GO:0008380">
    <property type="term" value="P:RNA splicing"/>
    <property type="evidence" value="ECO:0007669"/>
    <property type="project" value="UniProtKB-KW"/>
</dbReference>
<dbReference type="GeneID" id="16070556"/>
<evidence type="ECO:0000259" key="9">
    <source>
        <dbReference type="Pfam" id="PF10433"/>
    </source>
</evidence>
<evidence type="ECO:0000256" key="4">
    <source>
        <dbReference type="ARBA" id="ARBA00023187"/>
    </source>
</evidence>
<dbReference type="GO" id="GO:0005681">
    <property type="term" value="C:spliceosomal complex"/>
    <property type="evidence" value="ECO:0007669"/>
    <property type="project" value="UniProtKB-KW"/>
</dbReference>
<evidence type="ECO:0000256" key="3">
    <source>
        <dbReference type="ARBA" id="ARBA00022728"/>
    </source>
</evidence>
<dbReference type="Proteomes" id="UP000007799">
    <property type="component" value="Unassembled WGS sequence"/>
</dbReference>
<dbReference type="PANTHER" id="PTHR10644">
    <property type="entry name" value="DNA REPAIR/RNA PROCESSING CPSF FAMILY"/>
    <property type="match status" value="1"/>
</dbReference>
<dbReference type="InterPro" id="IPR015943">
    <property type="entry name" value="WD40/YVTN_repeat-like_dom_sf"/>
</dbReference>
<evidence type="ECO:0000313" key="12">
    <source>
        <dbReference type="Proteomes" id="UP000007799"/>
    </source>
</evidence>
<feature type="region of interest" description="Disordered" evidence="7">
    <location>
        <begin position="808"/>
        <end position="865"/>
    </location>
</feature>
<dbReference type="SUPFAM" id="SSF50978">
    <property type="entry name" value="WD40 repeat-like"/>
    <property type="match status" value="2"/>
</dbReference>
<protein>
    <submittedName>
        <fullName evidence="11">Splicing factor 3b subunit 3</fullName>
    </submittedName>
</protein>
<dbReference type="RefSeq" id="XP_004990003.1">
    <property type="nucleotide sequence ID" value="XM_004989946.1"/>
</dbReference>
<dbReference type="FunCoup" id="F2ULE1">
    <property type="interactions" value="1853"/>
</dbReference>
<dbReference type="InterPro" id="IPR058543">
    <property type="entry name" value="Beta-prop_RSE1/DDB1/CPSF1_2nd"/>
</dbReference>
<dbReference type="Pfam" id="PF03178">
    <property type="entry name" value="CPSF_A"/>
    <property type="match status" value="1"/>
</dbReference>
<dbReference type="FunFam" id="2.130.10.10:FF:000031">
    <property type="entry name" value="Splicing factor 3b subunit 3"/>
    <property type="match status" value="1"/>
</dbReference>
<keyword evidence="3" id="KW-0747">Spliceosome</keyword>
<feature type="domain" description="RSE1/DDB1/CPSF1 C-terminal" evidence="8">
    <location>
        <begin position="873"/>
        <end position="1198"/>
    </location>
</feature>
<dbReference type="FunFam" id="2.130.10.10:FF:001143">
    <property type="entry name" value="Pre-mRNA-splicing factor rse-1, putative"/>
    <property type="match status" value="1"/>
</dbReference>
<dbReference type="InterPro" id="IPR004871">
    <property type="entry name" value="RSE1/DDB1/CPSF1_C"/>
</dbReference>
<accession>F2ULE1</accession>
<evidence type="ECO:0000313" key="11">
    <source>
        <dbReference type="EMBL" id="EGD77940.1"/>
    </source>
</evidence>
<keyword evidence="12" id="KW-1185">Reference proteome</keyword>
<evidence type="ECO:0000256" key="5">
    <source>
        <dbReference type="ARBA" id="ARBA00023242"/>
    </source>
</evidence>
<dbReference type="AlphaFoldDB" id="F2ULE1"/>
<evidence type="ECO:0000259" key="8">
    <source>
        <dbReference type="Pfam" id="PF03178"/>
    </source>
</evidence>
<dbReference type="InterPro" id="IPR050358">
    <property type="entry name" value="RSE1/DDB1/CFT1"/>
</dbReference>
<feature type="domain" description="RSE1/DDB1/CPSF1 first beta-propeller" evidence="9">
    <location>
        <begin position="23"/>
        <end position="375"/>
    </location>
</feature>
<evidence type="ECO:0000256" key="7">
    <source>
        <dbReference type="SAM" id="MobiDB-lite"/>
    </source>
</evidence>
<dbReference type="InterPro" id="IPR036322">
    <property type="entry name" value="WD40_repeat_dom_sf"/>
</dbReference>
<dbReference type="InParanoid" id="F2ULE1"/>
<organism evidence="12">
    <name type="scientific">Salpingoeca rosetta (strain ATCC 50818 / BSB-021)</name>
    <dbReference type="NCBI Taxonomy" id="946362"/>
    <lineage>
        <taxon>Eukaryota</taxon>
        <taxon>Choanoflagellata</taxon>
        <taxon>Craspedida</taxon>
        <taxon>Salpingoecidae</taxon>
        <taxon>Salpingoeca</taxon>
    </lineage>
</organism>
<dbReference type="Pfam" id="PF23726">
    <property type="entry name" value="Beta-prop_RSE1_2nd"/>
    <property type="match status" value="1"/>
</dbReference>
<name>F2ULE1_SALR5</name>
<comment type="subcellular location">
    <subcellularLocation>
        <location evidence="1">Nucleus</location>
    </subcellularLocation>
</comment>
<reference evidence="11" key="1">
    <citation type="submission" date="2009-08" db="EMBL/GenBank/DDBJ databases">
        <title>Annotation of Salpingoeca rosetta.</title>
        <authorList>
            <consortium name="The Broad Institute Genome Sequencing Platform"/>
            <person name="Russ C."/>
            <person name="Cuomo C."/>
            <person name="Burger G."/>
            <person name="Gray M.W."/>
            <person name="Holland P.W.H."/>
            <person name="King N."/>
            <person name="Lang F.B.F."/>
            <person name="Roger A.J."/>
            <person name="Ruiz-Trillo I."/>
            <person name="Young S.K."/>
            <person name="Zeng Q."/>
            <person name="Gargeya S."/>
            <person name="Alvarado L."/>
            <person name="Berlin A."/>
            <person name="Chapman S.B."/>
            <person name="Chen Z."/>
            <person name="Freedman E."/>
            <person name="Gellesch M."/>
            <person name="Goldberg J."/>
            <person name="Griggs A."/>
            <person name="Gujja S."/>
            <person name="Heilman E."/>
            <person name="Heiman D."/>
            <person name="Howarth C."/>
            <person name="Mehta T."/>
            <person name="Neiman D."/>
            <person name="Pearson M."/>
            <person name="Roberts A."/>
            <person name="Saif S."/>
            <person name="Shea T."/>
            <person name="Shenoy N."/>
            <person name="Sisk P."/>
            <person name="Stolte C."/>
            <person name="Sykes S."/>
            <person name="White J."/>
            <person name="Yandava C."/>
            <person name="Haas B."/>
            <person name="Nusbaum C."/>
            <person name="Birren B."/>
        </authorList>
    </citation>
    <scope>NUCLEOTIDE SEQUENCE [LARGE SCALE GENOMIC DNA]</scope>
    <source>
        <strain evidence="11">ATCC 50818</strain>
    </source>
</reference>